<dbReference type="CDD" id="cd18578">
    <property type="entry name" value="ABC_6TM_Pgp_ABCB1_D2_like"/>
    <property type="match status" value="1"/>
</dbReference>
<dbReference type="InterPro" id="IPR036249">
    <property type="entry name" value="Thioredoxin-like_sf"/>
</dbReference>
<protein>
    <submittedName>
        <fullName evidence="13">ATPase</fullName>
    </submittedName>
</protein>
<dbReference type="SMART" id="SM00382">
    <property type="entry name" value="AAA"/>
    <property type="match status" value="2"/>
</dbReference>
<evidence type="ECO:0000313" key="13">
    <source>
        <dbReference type="EMBL" id="KZM22383.1"/>
    </source>
</evidence>
<dbReference type="InterPro" id="IPR003593">
    <property type="entry name" value="AAA+_ATPase"/>
</dbReference>
<feature type="transmembrane region" description="Helical" evidence="9">
    <location>
        <begin position="1069"/>
        <end position="1093"/>
    </location>
</feature>
<name>A0A163CDE1_DIDRA</name>
<dbReference type="PROSITE" id="PS50929">
    <property type="entry name" value="ABC_TM1F"/>
    <property type="match status" value="2"/>
</dbReference>
<keyword evidence="8 9" id="KW-0472">Membrane</keyword>
<feature type="domain" description="ABC transmembrane type-1" evidence="11">
    <location>
        <begin position="311"/>
        <end position="591"/>
    </location>
</feature>
<dbReference type="SUPFAM" id="SSF52833">
    <property type="entry name" value="Thioredoxin-like"/>
    <property type="match status" value="1"/>
</dbReference>
<dbReference type="SUPFAM" id="SSF52540">
    <property type="entry name" value="P-loop containing nucleoside triphosphate hydrolases"/>
    <property type="match status" value="2"/>
</dbReference>
<dbReference type="STRING" id="5454.A0A163CDE1"/>
<dbReference type="CDD" id="cd03249">
    <property type="entry name" value="ABC_MTABC3_MDL1_MDL2"/>
    <property type="match status" value="2"/>
</dbReference>
<evidence type="ECO:0000259" key="12">
    <source>
        <dbReference type="PROSITE" id="PS51352"/>
    </source>
</evidence>
<dbReference type="InterPro" id="IPR003439">
    <property type="entry name" value="ABC_transporter-like_ATP-bd"/>
</dbReference>
<accession>A0A163CDE1</accession>
<gene>
    <name evidence="13" type="ORF">ST47_g6473</name>
</gene>
<dbReference type="Pfam" id="PF00085">
    <property type="entry name" value="Thioredoxin"/>
    <property type="match status" value="1"/>
</dbReference>
<keyword evidence="3" id="KW-0813">Transport</keyword>
<dbReference type="GO" id="GO:0005743">
    <property type="term" value="C:mitochondrial inner membrane"/>
    <property type="evidence" value="ECO:0007669"/>
    <property type="project" value="TreeGrafter"/>
</dbReference>
<evidence type="ECO:0000259" key="11">
    <source>
        <dbReference type="PROSITE" id="PS50929"/>
    </source>
</evidence>
<feature type="domain" description="ABC transporter" evidence="10">
    <location>
        <begin position="1278"/>
        <end position="1514"/>
    </location>
</feature>
<evidence type="ECO:0000313" key="14">
    <source>
        <dbReference type="Proteomes" id="UP000076837"/>
    </source>
</evidence>
<feature type="transmembrane region" description="Helical" evidence="9">
    <location>
        <begin position="1099"/>
        <end position="1121"/>
    </location>
</feature>
<keyword evidence="4 9" id="KW-0812">Transmembrane</keyword>
<dbReference type="Pfam" id="PF00005">
    <property type="entry name" value="ABC_tran"/>
    <property type="match status" value="2"/>
</dbReference>
<feature type="domain" description="ABC transporter" evidence="10">
    <location>
        <begin position="636"/>
        <end position="881"/>
    </location>
</feature>
<dbReference type="InterPro" id="IPR027417">
    <property type="entry name" value="P-loop_NTPase"/>
</dbReference>
<dbReference type="PROSITE" id="PS00211">
    <property type="entry name" value="ABC_TRANSPORTER_1"/>
    <property type="match status" value="2"/>
</dbReference>
<dbReference type="PROSITE" id="PS50893">
    <property type="entry name" value="ABC_TRANSPORTER_2"/>
    <property type="match status" value="2"/>
</dbReference>
<dbReference type="FunFam" id="3.40.50.300:FF:000205">
    <property type="entry name" value="ABC transporter B family member 4"/>
    <property type="match status" value="2"/>
</dbReference>
<dbReference type="GO" id="GO:0005524">
    <property type="term" value="F:ATP binding"/>
    <property type="evidence" value="ECO:0007669"/>
    <property type="project" value="UniProtKB-KW"/>
</dbReference>
<dbReference type="Proteomes" id="UP000076837">
    <property type="component" value="Unassembled WGS sequence"/>
</dbReference>
<dbReference type="InterPro" id="IPR039421">
    <property type="entry name" value="Type_1_exporter"/>
</dbReference>
<dbReference type="InterPro" id="IPR013766">
    <property type="entry name" value="Thioredoxin_domain"/>
</dbReference>
<feature type="transmembrane region" description="Helical" evidence="9">
    <location>
        <begin position="1214"/>
        <end position="1235"/>
    </location>
</feature>
<dbReference type="InterPro" id="IPR036640">
    <property type="entry name" value="ABC1_TM_sf"/>
</dbReference>
<evidence type="ECO:0000259" key="10">
    <source>
        <dbReference type="PROSITE" id="PS50893"/>
    </source>
</evidence>
<evidence type="ECO:0000256" key="5">
    <source>
        <dbReference type="ARBA" id="ARBA00022741"/>
    </source>
</evidence>
<dbReference type="PANTHER" id="PTHR43394">
    <property type="entry name" value="ATP-DEPENDENT PERMEASE MDL1, MITOCHONDRIAL"/>
    <property type="match status" value="1"/>
</dbReference>
<feature type="transmembrane region" description="Helical" evidence="9">
    <location>
        <begin position="956"/>
        <end position="976"/>
    </location>
</feature>
<keyword evidence="7 9" id="KW-1133">Transmembrane helix</keyword>
<evidence type="ECO:0000256" key="2">
    <source>
        <dbReference type="ARBA" id="ARBA00007577"/>
    </source>
</evidence>
<dbReference type="CDD" id="cd02947">
    <property type="entry name" value="TRX_family"/>
    <property type="match status" value="1"/>
</dbReference>
<comment type="caution">
    <text evidence="13">The sequence shown here is derived from an EMBL/GenBank/DDBJ whole genome shotgun (WGS) entry which is preliminary data.</text>
</comment>
<evidence type="ECO:0000256" key="4">
    <source>
        <dbReference type="ARBA" id="ARBA00022692"/>
    </source>
</evidence>
<organism evidence="13 14">
    <name type="scientific">Didymella rabiei</name>
    <name type="common">Chickpea ascochyta blight fungus</name>
    <name type="synonym">Mycosphaerella rabiei</name>
    <dbReference type="NCBI Taxonomy" id="5454"/>
    <lineage>
        <taxon>Eukaryota</taxon>
        <taxon>Fungi</taxon>
        <taxon>Dikarya</taxon>
        <taxon>Ascomycota</taxon>
        <taxon>Pezizomycotina</taxon>
        <taxon>Dothideomycetes</taxon>
        <taxon>Pleosporomycetidae</taxon>
        <taxon>Pleosporales</taxon>
        <taxon>Pleosporineae</taxon>
        <taxon>Didymellaceae</taxon>
        <taxon>Ascochyta</taxon>
    </lineage>
</organism>
<feature type="transmembrane region" description="Helical" evidence="9">
    <location>
        <begin position="996"/>
        <end position="1016"/>
    </location>
</feature>
<feature type="transmembrane region" description="Helical" evidence="9">
    <location>
        <begin position="308"/>
        <end position="331"/>
    </location>
</feature>
<dbReference type="InterPro" id="IPR011527">
    <property type="entry name" value="ABC1_TM_dom"/>
</dbReference>
<dbReference type="GO" id="GO:0090374">
    <property type="term" value="P:oligopeptide export from mitochondrion"/>
    <property type="evidence" value="ECO:0007669"/>
    <property type="project" value="TreeGrafter"/>
</dbReference>
<keyword evidence="14" id="KW-1185">Reference proteome</keyword>
<feature type="transmembrane region" description="Helical" evidence="9">
    <location>
        <begin position="1184"/>
        <end position="1202"/>
    </location>
</feature>
<feature type="transmembrane region" description="Helical" evidence="9">
    <location>
        <begin position="459"/>
        <end position="479"/>
    </location>
</feature>
<dbReference type="Gene3D" id="3.40.30.10">
    <property type="entry name" value="Glutaredoxin"/>
    <property type="match status" value="1"/>
</dbReference>
<evidence type="ECO:0000256" key="6">
    <source>
        <dbReference type="ARBA" id="ARBA00022840"/>
    </source>
</evidence>
<dbReference type="FunFam" id="1.20.1560.10:FF:000102">
    <property type="entry name" value="ABC multidrug transporter Mdr1"/>
    <property type="match status" value="1"/>
</dbReference>
<feature type="transmembrane region" description="Helical" evidence="9">
    <location>
        <begin position="361"/>
        <end position="382"/>
    </location>
</feature>
<dbReference type="Gene3D" id="1.20.1560.10">
    <property type="entry name" value="ABC transporter type 1, transmembrane domain"/>
    <property type="match status" value="1"/>
</dbReference>
<feature type="transmembrane region" description="Helical" evidence="9">
    <location>
        <begin position="434"/>
        <end position="453"/>
    </location>
</feature>
<dbReference type="EMBL" id="JYNV01000215">
    <property type="protein sequence ID" value="KZM22383.1"/>
    <property type="molecule type" value="Genomic_DNA"/>
</dbReference>
<dbReference type="PRINTS" id="PR00421">
    <property type="entry name" value="THIOREDOXIN"/>
</dbReference>
<dbReference type="PROSITE" id="PS00194">
    <property type="entry name" value="THIOREDOXIN_1"/>
    <property type="match status" value="1"/>
</dbReference>
<dbReference type="PROSITE" id="PS51352">
    <property type="entry name" value="THIOREDOXIN_2"/>
    <property type="match status" value="1"/>
</dbReference>
<dbReference type="Gene3D" id="3.40.50.300">
    <property type="entry name" value="P-loop containing nucleotide triphosphate hydrolases"/>
    <property type="match status" value="2"/>
</dbReference>
<dbReference type="InterPro" id="IPR017937">
    <property type="entry name" value="Thioredoxin_CS"/>
</dbReference>
<feature type="domain" description="Thioredoxin" evidence="12">
    <location>
        <begin position="1"/>
        <end position="110"/>
    </location>
</feature>
<dbReference type="GO" id="GO:0015421">
    <property type="term" value="F:ABC-type oligopeptide transporter activity"/>
    <property type="evidence" value="ECO:0007669"/>
    <property type="project" value="TreeGrafter"/>
</dbReference>
<sequence length="1521" mass="165086">MPGKITPVTSASHFETLLSSSTYTIVDFYADWCGPCKAIAPVFQSLAEKETKPGKLQFVKVDVDAQQEVAKKYGVSAMPTFLVIKSKSVIETIRGANPSALTAAVRKASNDTGAGGASSAAFSSKGRTLGSANQPSQPVGDGAFAGLQRLMTGNGGFTDLAIRFVALYLVSLFAFDAFKAAEESPYNVRSRRAVRPASGAEVEISQGERQPRDVLSRNIDRPISRSRYDNMAVPQERAAANVAMLDADLPPGQGLDEKLDAPSEEGAKTLTSGLSEHDKQIIDTQIDAPKLSVGYFALFRYANKKHTLIMIVSLIASIAAGAVMPLMTLIYGNFAGSFTSLSVDAVAAEHFKSQTNQFTLYFVYLAIGSFVATYISIIGFSYTGEQITKQIRELYLRAIFRQNIAFFDFLGSGEVTTRISSDMNLVQDGIGQKIGLFVAGVSTFVSAVIIGFIRSWKLSLIMLSATVALVLMMGVNGTLMKKNQTLAIDENAIAASLAEEVLASARNVAAYGTQRRLQEKYKIFLDKATGYDFKAKFWLSMMIAGMMCVLNLQYALAFWQGKRFLDNGELGVANILTVVMSTMIAGFSIGSNLPHLQAFGGATAAATKVFNTIERKSPIDPETEAGEIPEDFIGNLEFRDLKHIYPSRPDTVVLQNFNLTVRTGQMVALVGASGSGKSTIVGLLERFYLPMEGQIFLDGKDISTLNLRWLRQHMAIVSQEPVLFSTTVYESIVHGLVNTDYADASEAKKKELIENAARIANAHDFITSLPEGYQTKVGERGNLLSGGQKQRIAIARAIVSDPKILLLDEATAALDTKSESLVQDALDRAAKGRTTIVIAHRLSTIKKADNIVVMAKGEIVETGTHESLIRAKGVYASLVQAQELTQKEQTGSRLSGTEDIENEKVAEIEGEKHALMRTVTSAPSIVATKDEKEDLYGTWALVKFAWEMNRGEHQTMAFGLIFSFLAGCNPAIQAIFLGNSINSLLSPGTSLGGNNINFWCWMFFMLGLVIGSFYWAQGMTLSKGSARLIGNVRQRAFAAMLRQDMEFFDGETVTSGALASFLSSEANRLAGLSGATLGTIVSSAASIFVAIIVGCSFGWKLALVCTATIPLLLACGYFRFYALIRMEKRNKETSEAASFACEAASSIRTVASLSLEQHLLREYHEKLGNQAAGNVVFNNISASLYATSQGLSMLIFALVFWYGGRLLLAGEYTVLQFFIVYSAIINGAQSAGAIFSFAPDMGEARDAAKLLKSFLNRMPKIDHWSPEGRKIERLSGRVELQGVRFTYPGRPDHRVLRGIDLTAEPGQFIALVGASGSGKSTVMQLLERFYDPTTGSVLVDGVDLQEYNLQEYRAQLAIVSQETTLYTGTIRENILADKEDISEEAVVQACKDANIYEFIMSLPDGFSTLVGAKGALLSGGQRQRLAIARALLRDPKVLLLDEATSALDSTSERVVQDALDAAAQGRTTIAIAHRLSTIQHADVIYVFDAGKIVEKGRHDELVSRRGVYFELARLQSMGAPQ</sequence>
<feature type="transmembrane region" description="Helical" evidence="9">
    <location>
        <begin position="571"/>
        <end position="589"/>
    </location>
</feature>
<evidence type="ECO:0000256" key="7">
    <source>
        <dbReference type="ARBA" id="ARBA00022989"/>
    </source>
</evidence>
<evidence type="ECO:0000256" key="1">
    <source>
        <dbReference type="ARBA" id="ARBA00004141"/>
    </source>
</evidence>
<comment type="similarity">
    <text evidence="2">Belongs to the ABC transporter superfamily. ABCB family. Multidrug resistance exporter (TC 3.A.1.201) subfamily.</text>
</comment>
<dbReference type="InterPro" id="IPR017871">
    <property type="entry name" value="ABC_transporter-like_CS"/>
</dbReference>
<dbReference type="CDD" id="cd18577">
    <property type="entry name" value="ABC_6TM_Pgp_ABCB1_D1_like"/>
    <property type="match status" value="1"/>
</dbReference>
<feature type="domain" description="ABC transmembrane type-1" evidence="11">
    <location>
        <begin position="957"/>
        <end position="1243"/>
    </location>
</feature>
<feature type="transmembrane region" description="Helical" evidence="9">
    <location>
        <begin position="537"/>
        <end position="559"/>
    </location>
</feature>
<evidence type="ECO:0000256" key="3">
    <source>
        <dbReference type="ARBA" id="ARBA00022448"/>
    </source>
</evidence>
<dbReference type="Pfam" id="PF00664">
    <property type="entry name" value="ABC_membrane"/>
    <property type="match status" value="2"/>
</dbReference>
<evidence type="ECO:0000256" key="8">
    <source>
        <dbReference type="ARBA" id="ARBA00023136"/>
    </source>
</evidence>
<dbReference type="GO" id="GO:0016887">
    <property type="term" value="F:ATP hydrolysis activity"/>
    <property type="evidence" value="ECO:0007669"/>
    <property type="project" value="InterPro"/>
</dbReference>
<reference evidence="13 14" key="1">
    <citation type="journal article" date="2016" name="Sci. Rep.">
        <title>Draft genome sequencing and secretome analysis of fungal phytopathogen Ascochyta rabiei provides insight into the necrotrophic effector repertoire.</title>
        <authorList>
            <person name="Verma S."/>
            <person name="Gazara R.K."/>
            <person name="Nizam S."/>
            <person name="Parween S."/>
            <person name="Chattopadhyay D."/>
            <person name="Verma P.K."/>
        </authorList>
    </citation>
    <scope>NUCLEOTIDE SEQUENCE [LARGE SCALE GENOMIC DNA]</scope>
    <source>
        <strain evidence="13 14">ArDII</strain>
    </source>
</reference>
<proteinExistence type="inferred from homology"/>
<dbReference type="PANTHER" id="PTHR43394:SF1">
    <property type="entry name" value="ATP-BINDING CASSETTE SUB-FAMILY B MEMBER 10, MITOCHONDRIAL"/>
    <property type="match status" value="1"/>
</dbReference>
<dbReference type="SUPFAM" id="SSF90123">
    <property type="entry name" value="ABC transporter transmembrane region"/>
    <property type="match status" value="2"/>
</dbReference>
<keyword evidence="5" id="KW-0547">Nucleotide-binding</keyword>
<keyword evidence="6" id="KW-0067">ATP-binding</keyword>
<comment type="subcellular location">
    <subcellularLocation>
        <location evidence="1">Membrane</location>
        <topology evidence="1">Multi-pass membrane protein</topology>
    </subcellularLocation>
</comment>
<evidence type="ECO:0000256" key="9">
    <source>
        <dbReference type="SAM" id="Phobius"/>
    </source>
</evidence>